<comment type="caution">
    <text evidence="1">The sequence shown here is derived from an EMBL/GenBank/DDBJ whole genome shotgun (WGS) entry which is preliminary data.</text>
</comment>
<organism evidence="1 2">
    <name type="scientific">Entomophthora muscae</name>
    <dbReference type="NCBI Taxonomy" id="34485"/>
    <lineage>
        <taxon>Eukaryota</taxon>
        <taxon>Fungi</taxon>
        <taxon>Fungi incertae sedis</taxon>
        <taxon>Zoopagomycota</taxon>
        <taxon>Entomophthoromycotina</taxon>
        <taxon>Entomophthoromycetes</taxon>
        <taxon>Entomophthorales</taxon>
        <taxon>Entomophthoraceae</taxon>
        <taxon>Entomophthora</taxon>
    </lineage>
</organism>
<gene>
    <name evidence="1" type="ORF">DSO57_1000881</name>
</gene>
<sequence length="195" mass="21505">MSSLLLFERERFGVLHVEKAAARKEVPTSPLEEAWESLEMTKTVPQESLVEKELLLREIESMCGIHELVSVRNIPDINQILTEEKCWKQVKECPRGGAKFDREFPPLSGEKKNQNLGKTDFYENQNNLTSGQAPAPSASLPAPSPPPATRLPTPPPADLPAPGAPADCQLPTRVPGPTPQPTKTHHDTQPIRKVP</sequence>
<accession>A0ACC2SY27</accession>
<dbReference type="Proteomes" id="UP001165960">
    <property type="component" value="Unassembled WGS sequence"/>
</dbReference>
<reference evidence="1" key="1">
    <citation type="submission" date="2022-04" db="EMBL/GenBank/DDBJ databases">
        <title>Genome of the entomopathogenic fungus Entomophthora muscae.</title>
        <authorList>
            <person name="Elya C."/>
            <person name="Lovett B.R."/>
            <person name="Lee E."/>
            <person name="Macias A.M."/>
            <person name="Hajek A.E."/>
            <person name="De Bivort B.L."/>
            <person name="Kasson M.T."/>
            <person name="De Fine Licht H.H."/>
            <person name="Stajich J.E."/>
        </authorList>
    </citation>
    <scope>NUCLEOTIDE SEQUENCE</scope>
    <source>
        <strain evidence="1">Berkeley</strain>
    </source>
</reference>
<evidence type="ECO:0000313" key="1">
    <source>
        <dbReference type="EMBL" id="KAJ9067300.1"/>
    </source>
</evidence>
<name>A0ACC2SY27_9FUNG</name>
<keyword evidence="2" id="KW-1185">Reference proteome</keyword>
<dbReference type="EMBL" id="QTSX02004262">
    <property type="protein sequence ID" value="KAJ9067300.1"/>
    <property type="molecule type" value="Genomic_DNA"/>
</dbReference>
<protein>
    <submittedName>
        <fullName evidence="1">Uncharacterized protein</fullName>
    </submittedName>
</protein>
<proteinExistence type="predicted"/>
<evidence type="ECO:0000313" key="2">
    <source>
        <dbReference type="Proteomes" id="UP001165960"/>
    </source>
</evidence>